<dbReference type="SUPFAM" id="SSF81321">
    <property type="entry name" value="Family A G protein-coupled receptor-like"/>
    <property type="match status" value="1"/>
</dbReference>
<proteinExistence type="inferred from homology"/>
<dbReference type="Pfam" id="PF00001">
    <property type="entry name" value="7tm_1"/>
    <property type="match status" value="1"/>
</dbReference>
<organism evidence="12 13">
    <name type="scientific">Nematostella vectensis</name>
    <name type="common">Starlet sea anemone</name>
    <dbReference type="NCBI Taxonomy" id="45351"/>
    <lineage>
        <taxon>Eukaryota</taxon>
        <taxon>Metazoa</taxon>
        <taxon>Cnidaria</taxon>
        <taxon>Anthozoa</taxon>
        <taxon>Hexacorallia</taxon>
        <taxon>Actiniaria</taxon>
        <taxon>Edwardsiidae</taxon>
        <taxon>Nematostella</taxon>
    </lineage>
</organism>
<evidence type="ECO:0000256" key="3">
    <source>
        <dbReference type="ARBA" id="ARBA00022692"/>
    </source>
</evidence>
<dbReference type="OrthoDB" id="5989708at2759"/>
<dbReference type="eggNOG" id="KOG3656">
    <property type="taxonomic scope" value="Eukaryota"/>
</dbReference>
<comment type="subcellular location">
    <subcellularLocation>
        <location evidence="1">Cell membrane</location>
        <topology evidence="1">Multi-pass membrane protein</topology>
    </subcellularLocation>
</comment>
<keyword evidence="2" id="KW-1003">Cell membrane</keyword>
<evidence type="ECO:0000313" key="12">
    <source>
        <dbReference type="EMBL" id="EDO46672.1"/>
    </source>
</evidence>
<feature type="non-terminal residue" evidence="12">
    <location>
        <position position="119"/>
    </location>
</feature>
<dbReference type="PROSITE" id="PS50262">
    <property type="entry name" value="G_PROTEIN_RECEP_F1_2"/>
    <property type="match status" value="1"/>
</dbReference>
<feature type="domain" description="G-protein coupled receptors family 1 profile" evidence="11">
    <location>
        <begin position="3"/>
        <end position="119"/>
    </location>
</feature>
<dbReference type="InParanoid" id="A7RPE3"/>
<feature type="transmembrane region" description="Helical" evidence="10">
    <location>
        <begin position="23"/>
        <end position="44"/>
    </location>
</feature>
<keyword evidence="6 10" id="KW-0472">Membrane</keyword>
<dbReference type="HOGENOM" id="CLU_009579_29_8_1"/>
<dbReference type="GO" id="GO:0005886">
    <property type="term" value="C:plasma membrane"/>
    <property type="evidence" value="ECO:0000318"/>
    <property type="project" value="GO_Central"/>
</dbReference>
<dbReference type="KEGG" id="nve:5518806"/>
<feature type="transmembrane region" description="Helical" evidence="10">
    <location>
        <begin position="65"/>
        <end position="86"/>
    </location>
</feature>
<dbReference type="PANTHER" id="PTHR24249">
    <property type="entry name" value="HISTAMINE RECEPTOR-RELATED G-PROTEIN COUPLED RECEPTOR"/>
    <property type="match status" value="1"/>
</dbReference>
<keyword evidence="7 9" id="KW-0675">Receptor</keyword>
<keyword evidence="3 9" id="KW-0812">Transmembrane</keyword>
<comment type="similarity">
    <text evidence="9">Belongs to the G-protein coupled receptor 1 family.</text>
</comment>
<evidence type="ECO:0000259" key="11">
    <source>
        <dbReference type="PROSITE" id="PS50262"/>
    </source>
</evidence>
<evidence type="ECO:0000256" key="2">
    <source>
        <dbReference type="ARBA" id="ARBA00022475"/>
    </source>
</evidence>
<evidence type="ECO:0000313" key="13">
    <source>
        <dbReference type="Proteomes" id="UP000001593"/>
    </source>
</evidence>
<dbReference type="EMBL" id="DS469525">
    <property type="protein sequence ID" value="EDO46672.1"/>
    <property type="molecule type" value="Genomic_DNA"/>
</dbReference>
<evidence type="ECO:0000256" key="9">
    <source>
        <dbReference type="RuleBase" id="RU000688"/>
    </source>
</evidence>
<dbReference type="GO" id="GO:0004930">
    <property type="term" value="F:G protein-coupled receptor activity"/>
    <property type="evidence" value="ECO:0000318"/>
    <property type="project" value="GO_Central"/>
</dbReference>
<dbReference type="InterPro" id="IPR050569">
    <property type="entry name" value="TAAR"/>
</dbReference>
<dbReference type="Gene3D" id="1.20.1070.10">
    <property type="entry name" value="Rhodopsin 7-helix transmembrane proteins"/>
    <property type="match status" value="1"/>
</dbReference>
<dbReference type="PhylomeDB" id="A7RPE3"/>
<keyword evidence="4 10" id="KW-1133">Transmembrane helix</keyword>
<protein>
    <recommendedName>
        <fullName evidence="11">G-protein coupled receptors family 1 profile domain-containing protein</fullName>
    </recommendedName>
</protein>
<gene>
    <name evidence="12" type="ORF">NEMVEDRAFT_v1g56331</name>
</gene>
<keyword evidence="5 9" id="KW-0297">G-protein coupled receptor</keyword>
<evidence type="ECO:0000256" key="1">
    <source>
        <dbReference type="ARBA" id="ARBA00004651"/>
    </source>
</evidence>
<accession>A7RPE3</accession>
<keyword evidence="13" id="KW-1185">Reference proteome</keyword>
<keyword evidence="8 9" id="KW-0807">Transducer</keyword>
<evidence type="ECO:0000256" key="7">
    <source>
        <dbReference type="ARBA" id="ARBA00023170"/>
    </source>
</evidence>
<dbReference type="Proteomes" id="UP000001593">
    <property type="component" value="Unassembled WGS sequence"/>
</dbReference>
<dbReference type="InterPro" id="IPR017452">
    <property type="entry name" value="GPCR_Rhodpsn_7TM"/>
</dbReference>
<evidence type="ECO:0000256" key="10">
    <source>
        <dbReference type="SAM" id="Phobius"/>
    </source>
</evidence>
<dbReference type="GO" id="GO:0007186">
    <property type="term" value="P:G protein-coupled receptor signaling pathway"/>
    <property type="evidence" value="ECO:0000318"/>
    <property type="project" value="GO_Central"/>
</dbReference>
<dbReference type="PROSITE" id="PS00237">
    <property type="entry name" value="G_PROTEIN_RECEP_F1_1"/>
    <property type="match status" value="1"/>
</dbReference>
<name>A7RPE3_NEMVE</name>
<reference evidence="12 13" key="1">
    <citation type="journal article" date="2007" name="Science">
        <title>Sea anemone genome reveals ancestral eumetazoan gene repertoire and genomic organization.</title>
        <authorList>
            <person name="Putnam N.H."/>
            <person name="Srivastava M."/>
            <person name="Hellsten U."/>
            <person name="Dirks B."/>
            <person name="Chapman J."/>
            <person name="Salamov A."/>
            <person name="Terry A."/>
            <person name="Shapiro H."/>
            <person name="Lindquist E."/>
            <person name="Kapitonov V.V."/>
            <person name="Jurka J."/>
            <person name="Genikhovich G."/>
            <person name="Grigoriev I.V."/>
            <person name="Lucas S.M."/>
            <person name="Steele R.E."/>
            <person name="Finnerty J.R."/>
            <person name="Technau U."/>
            <person name="Martindale M.Q."/>
            <person name="Rokhsar D.S."/>
        </authorList>
    </citation>
    <scope>NUCLEOTIDE SEQUENCE [LARGE SCALE GENOMIC DNA]</scope>
    <source>
        <strain evidence="13">CH2 X CH6</strain>
    </source>
</reference>
<evidence type="ECO:0000256" key="8">
    <source>
        <dbReference type="ARBA" id="ARBA00023224"/>
    </source>
</evidence>
<dbReference type="STRING" id="45351.A7RPE3"/>
<dbReference type="OMA" id="QERIKVC"/>
<evidence type="ECO:0000256" key="6">
    <source>
        <dbReference type="ARBA" id="ARBA00023136"/>
    </source>
</evidence>
<evidence type="ECO:0000256" key="4">
    <source>
        <dbReference type="ARBA" id="ARBA00022989"/>
    </source>
</evidence>
<evidence type="ECO:0000256" key="5">
    <source>
        <dbReference type="ARBA" id="ARBA00023040"/>
    </source>
</evidence>
<dbReference type="PANTHER" id="PTHR24249:SF372">
    <property type="entry name" value="G-PROTEIN COUPLED RECEPTORS FAMILY 1 PROFILE DOMAIN-CONTAINING PROTEIN"/>
    <property type="match status" value="1"/>
</dbReference>
<dbReference type="PRINTS" id="PR00237">
    <property type="entry name" value="GPCRRHODOPSN"/>
</dbReference>
<dbReference type="InterPro" id="IPR000276">
    <property type="entry name" value="GPCR_Rhodpsn"/>
</dbReference>
<dbReference type="AlphaFoldDB" id="A7RPE3"/>
<sequence length="119" mass="13428">MLGNALVLLTVWAYEELQVPANLLLVSLAVADFLTGVFIQPIMADTFYRGITDTFRVCSPNWQMFAELFGYITITASVSTLVLITMDRFIAIIYSLQYVTIVTHERTRLVIALAWVFSV</sequence>